<accession>A0A0P7BZS7</accession>
<dbReference type="Proteomes" id="UP000050454">
    <property type="component" value="Unassembled WGS sequence"/>
</dbReference>
<keyword evidence="1" id="KW-0812">Transmembrane</keyword>
<evidence type="ECO:0000256" key="1">
    <source>
        <dbReference type="SAM" id="Phobius"/>
    </source>
</evidence>
<dbReference type="EMBL" id="LGTQ01000009">
    <property type="protein sequence ID" value="KPM47766.1"/>
    <property type="molecule type" value="Genomic_DNA"/>
</dbReference>
<sequence>MTQIYICYQFTFILIEIAVSFQKSLYILIGIGLLLTNCKSEGDILHTELKSSEVSFDNKTIQFKYSYFPTSLQNIYFTKRSIEFDTIKIENFYYLASRDSITYIGKEIDDTICFLPYLKREIGSRTKFDFNTIIPDRDFIFLDAFGEFEFLRKDSLKIDHYVGKDFGRFFSDPIKISVKNGFIITSIEDTSQNGIKWSTSKSYLEKGEIIPVAKVAFLE</sequence>
<keyword evidence="1" id="KW-0472">Membrane</keyword>
<gene>
    <name evidence="2" type="ORF">AFM12_10875</name>
</gene>
<evidence type="ECO:0000313" key="3">
    <source>
        <dbReference type="Proteomes" id="UP000050454"/>
    </source>
</evidence>
<protein>
    <submittedName>
        <fullName evidence="2">Uncharacterized protein</fullName>
    </submittedName>
</protein>
<dbReference type="STRING" id="1605367.AFM12_10875"/>
<organism evidence="2 3">
    <name type="scientific">Jiulongibacter sediminis</name>
    <dbReference type="NCBI Taxonomy" id="1605367"/>
    <lineage>
        <taxon>Bacteria</taxon>
        <taxon>Pseudomonadati</taxon>
        <taxon>Bacteroidota</taxon>
        <taxon>Cytophagia</taxon>
        <taxon>Cytophagales</taxon>
        <taxon>Leadbetterellaceae</taxon>
        <taxon>Jiulongibacter</taxon>
    </lineage>
</organism>
<feature type="transmembrane region" description="Helical" evidence="1">
    <location>
        <begin position="12"/>
        <end position="35"/>
    </location>
</feature>
<comment type="caution">
    <text evidence="2">The sequence shown here is derived from an EMBL/GenBank/DDBJ whole genome shotgun (WGS) entry which is preliminary data.</text>
</comment>
<keyword evidence="1" id="KW-1133">Transmembrane helix</keyword>
<evidence type="ECO:0000313" key="2">
    <source>
        <dbReference type="EMBL" id="KPM47766.1"/>
    </source>
</evidence>
<keyword evidence="3" id="KW-1185">Reference proteome</keyword>
<name>A0A0P7BZS7_9BACT</name>
<proteinExistence type="predicted"/>
<dbReference type="AlphaFoldDB" id="A0A0P7BZS7"/>
<reference evidence="2 3" key="1">
    <citation type="submission" date="2015-07" db="EMBL/GenBank/DDBJ databases">
        <title>The draft genome sequence of Leadbetterella sp. JN14-9.</title>
        <authorList>
            <person name="Liu Y."/>
            <person name="Du J."/>
            <person name="Shao Z."/>
        </authorList>
    </citation>
    <scope>NUCLEOTIDE SEQUENCE [LARGE SCALE GENOMIC DNA]</scope>
    <source>
        <strain evidence="2 3">JN14-9</strain>
    </source>
</reference>